<dbReference type="SUPFAM" id="SSF51182">
    <property type="entry name" value="RmlC-like cupins"/>
    <property type="match status" value="1"/>
</dbReference>
<reference evidence="3 4" key="1">
    <citation type="journal article" date="2014" name="Am. J. Bot.">
        <title>Genome assembly and annotation for red clover (Trifolium pratense; Fabaceae).</title>
        <authorList>
            <person name="Istvanek J."/>
            <person name="Jaros M."/>
            <person name="Krenek A."/>
            <person name="Repkova J."/>
        </authorList>
    </citation>
    <scope>NUCLEOTIDE SEQUENCE [LARGE SCALE GENOMIC DNA]</scope>
    <source>
        <strain evidence="4">cv. Tatra</strain>
        <tissue evidence="3">Young leaves</tissue>
    </source>
</reference>
<keyword evidence="2" id="KW-0472">Membrane</keyword>
<accession>A0A2K3NXE7</accession>
<proteinExistence type="predicted"/>
<dbReference type="InterPro" id="IPR011051">
    <property type="entry name" value="RmlC_Cupin_sf"/>
</dbReference>
<dbReference type="AlphaFoldDB" id="A0A2K3NXE7"/>
<dbReference type="STRING" id="57577.A0A2K3NXE7"/>
<dbReference type="GO" id="GO:0005802">
    <property type="term" value="C:trans-Golgi network"/>
    <property type="evidence" value="ECO:0007669"/>
    <property type="project" value="TreeGrafter"/>
</dbReference>
<keyword evidence="2" id="KW-0812">Transmembrane</keyword>
<name>A0A2K3NXE7_TRIPR</name>
<feature type="region of interest" description="Disordered" evidence="1">
    <location>
        <begin position="1"/>
        <end position="29"/>
    </location>
</feature>
<organism evidence="3 4">
    <name type="scientific">Trifolium pratense</name>
    <name type="common">Red clover</name>
    <dbReference type="NCBI Taxonomy" id="57577"/>
    <lineage>
        <taxon>Eukaryota</taxon>
        <taxon>Viridiplantae</taxon>
        <taxon>Streptophyta</taxon>
        <taxon>Embryophyta</taxon>
        <taxon>Tracheophyta</taxon>
        <taxon>Spermatophyta</taxon>
        <taxon>Magnoliopsida</taxon>
        <taxon>eudicotyledons</taxon>
        <taxon>Gunneridae</taxon>
        <taxon>Pentapetalae</taxon>
        <taxon>rosids</taxon>
        <taxon>fabids</taxon>
        <taxon>Fabales</taxon>
        <taxon>Fabaceae</taxon>
        <taxon>Papilionoideae</taxon>
        <taxon>50 kb inversion clade</taxon>
        <taxon>NPAAA clade</taxon>
        <taxon>Hologalegina</taxon>
        <taxon>IRL clade</taxon>
        <taxon>Trifolieae</taxon>
        <taxon>Trifolium</taxon>
    </lineage>
</organism>
<comment type="caution">
    <text evidence="3">The sequence shown here is derived from an EMBL/GenBank/DDBJ whole genome shotgun (WGS) entry which is preliminary data.</text>
</comment>
<dbReference type="EMBL" id="ASHM01002051">
    <property type="protein sequence ID" value="PNY07711.1"/>
    <property type="molecule type" value="Genomic_DNA"/>
</dbReference>
<feature type="transmembrane region" description="Helical" evidence="2">
    <location>
        <begin position="49"/>
        <end position="66"/>
    </location>
</feature>
<dbReference type="Proteomes" id="UP000236291">
    <property type="component" value="Unassembled WGS sequence"/>
</dbReference>
<dbReference type="Gene3D" id="2.60.120.10">
    <property type="entry name" value="Jelly Rolls"/>
    <property type="match status" value="1"/>
</dbReference>
<dbReference type="InterPro" id="IPR014710">
    <property type="entry name" value="RmlC-like_jellyroll"/>
</dbReference>
<evidence type="ECO:0000313" key="3">
    <source>
        <dbReference type="EMBL" id="PNY07711.1"/>
    </source>
</evidence>
<gene>
    <name evidence="3" type="ORF">L195_g004213</name>
</gene>
<dbReference type="PANTHER" id="PTHR37742:SF1">
    <property type="entry name" value="OS01G0810200 PROTEIN"/>
    <property type="match status" value="1"/>
</dbReference>
<evidence type="ECO:0000256" key="1">
    <source>
        <dbReference type="SAM" id="MobiDB-lite"/>
    </source>
</evidence>
<keyword evidence="2" id="KW-1133">Transmembrane helix</keyword>
<evidence type="ECO:0000313" key="4">
    <source>
        <dbReference type="Proteomes" id="UP000236291"/>
    </source>
</evidence>
<dbReference type="GO" id="GO:0005768">
    <property type="term" value="C:endosome"/>
    <property type="evidence" value="ECO:0007669"/>
    <property type="project" value="TreeGrafter"/>
</dbReference>
<protein>
    <submittedName>
        <fullName evidence="3">Uncharacterized protein</fullName>
    </submittedName>
</protein>
<dbReference type="PANTHER" id="PTHR37742">
    <property type="entry name" value="OS01G0810200 PROTEIN"/>
    <property type="match status" value="1"/>
</dbReference>
<sequence length="264" mass="28669">MSSTTTGATPRRTVQINVPPPQSSSSSSTSAMFQRIRPSIVTSFLQRPLSLPFVLSIFLFIAWISLRSYRSSPPLPLSSPNLDAKANLRRFSSHFPSPIAKDNRGWILDPISLALSSTISGGAVTCASLHLGEIGPGKLRGNHRHHDCNETFVLWGAAIKFRVENSEVADIGYAEVTIGRDEVVVAASPANTAHALINIDPIRIICISRLLLKISAHQSNLFSRKEAEDSTILHHHPAIKTATATTINTCEPRTLLVNLQGVLI</sequence>
<reference evidence="3 4" key="2">
    <citation type="journal article" date="2017" name="Front. Plant Sci.">
        <title>Gene Classification and Mining of Molecular Markers Useful in Red Clover (Trifolium pratense) Breeding.</title>
        <authorList>
            <person name="Istvanek J."/>
            <person name="Dluhosova J."/>
            <person name="Dluhos P."/>
            <person name="Patkova L."/>
            <person name="Nedelnik J."/>
            <person name="Repkova J."/>
        </authorList>
    </citation>
    <scope>NUCLEOTIDE SEQUENCE [LARGE SCALE GENOMIC DNA]</scope>
    <source>
        <strain evidence="4">cv. Tatra</strain>
        <tissue evidence="3">Young leaves</tissue>
    </source>
</reference>
<feature type="compositionally biased region" description="Polar residues" evidence="1">
    <location>
        <begin position="1"/>
        <end position="16"/>
    </location>
</feature>
<evidence type="ECO:0000256" key="2">
    <source>
        <dbReference type="SAM" id="Phobius"/>
    </source>
</evidence>